<keyword evidence="5" id="KW-1185">Reference proteome</keyword>
<feature type="signal peptide" evidence="2">
    <location>
        <begin position="1"/>
        <end position="38"/>
    </location>
</feature>
<dbReference type="EMBL" id="VHIR01000023">
    <property type="protein sequence ID" value="TQE42556.1"/>
    <property type="molecule type" value="Genomic_DNA"/>
</dbReference>
<feature type="chain" id="PRO_5039209287" evidence="2">
    <location>
        <begin position="39"/>
        <end position="321"/>
    </location>
</feature>
<name>A0A540R4D0_9CORY</name>
<dbReference type="InterPro" id="IPR006311">
    <property type="entry name" value="TAT_signal"/>
</dbReference>
<protein>
    <submittedName>
        <fullName evidence="4">DUF1906 domain-containing protein</fullName>
    </submittedName>
</protein>
<feature type="domain" description="Rv2525c-like glycoside hydrolase-like" evidence="3">
    <location>
        <begin position="57"/>
        <end position="235"/>
    </location>
</feature>
<reference evidence="4 5" key="1">
    <citation type="submission" date="2019-06" db="EMBL/GenBank/DDBJ databases">
        <title>Draft genome of C. phoceense Strain 272.</title>
        <authorList>
            <person name="Pacheco L.G.C."/>
            <person name="Barberis C.M."/>
            <person name="Almuzara M.N."/>
            <person name="Traglia G.M."/>
            <person name="Santos C.S."/>
            <person name="Rocha D.J.P.G."/>
            <person name="Aguiar E.R.G.R."/>
            <person name="Vay C.A."/>
        </authorList>
    </citation>
    <scope>NUCLEOTIDE SEQUENCE [LARGE SCALE GENOMIC DNA]</scope>
    <source>
        <strain evidence="4 5">272</strain>
    </source>
</reference>
<feature type="region of interest" description="Disordered" evidence="1">
    <location>
        <begin position="248"/>
        <end position="268"/>
    </location>
</feature>
<evidence type="ECO:0000256" key="2">
    <source>
        <dbReference type="SAM" id="SignalP"/>
    </source>
</evidence>
<proteinExistence type="predicted"/>
<dbReference type="SUPFAM" id="SSF51445">
    <property type="entry name" value="(Trans)glycosidases"/>
    <property type="match status" value="1"/>
</dbReference>
<dbReference type="Proteomes" id="UP000318080">
    <property type="component" value="Unassembled WGS sequence"/>
</dbReference>
<dbReference type="Pfam" id="PF08924">
    <property type="entry name" value="Rv2525c_GlyHyd-like"/>
    <property type="match status" value="1"/>
</dbReference>
<evidence type="ECO:0000313" key="4">
    <source>
        <dbReference type="EMBL" id="TQE42556.1"/>
    </source>
</evidence>
<dbReference type="InterPro" id="IPR015020">
    <property type="entry name" value="Rv2525c-like_Glyco_Hydro-like"/>
</dbReference>
<evidence type="ECO:0000313" key="5">
    <source>
        <dbReference type="Proteomes" id="UP000318080"/>
    </source>
</evidence>
<gene>
    <name evidence="4" type="ORF">EJK80_11900</name>
</gene>
<dbReference type="STRING" id="1686286.GCA_900092335_02372"/>
<dbReference type="Gene3D" id="3.20.20.80">
    <property type="entry name" value="Glycosidases"/>
    <property type="match status" value="1"/>
</dbReference>
<sequence>MSSTSHSSVHFSRRSLLRAGTIALAAGAVGTAAPQAFALGPVLGTVVDFSAGVPSSAALKAAGQMGAVRYVSKPRAGWMAGKPVTRAQAAADAAAGLAVASVYQYNGSDNPDWAGGAASAAQHAPQAIAIHKAAGGPTGRPIYIAIDNNPSRAQYDGQIKPYLMAFSTALKAAGYQVGVYGNYNVIDWCVRDGIGSFFWMHDWGSGGRIHPRTTIHQLPQNRQRTIGGVVCDINDVYAKDWGQWTPGGAAAPAPTAPAAPAHNSNPLNAVGQMSSQVQNAVPGLNLPQVSPEGVSFNGSSVDSKQIQAGVDLVQTVLGAMR</sequence>
<comment type="caution">
    <text evidence="4">The sequence shown here is derived from an EMBL/GenBank/DDBJ whole genome shotgun (WGS) entry which is preliminary data.</text>
</comment>
<feature type="compositionally biased region" description="Low complexity" evidence="1">
    <location>
        <begin position="248"/>
        <end position="261"/>
    </location>
</feature>
<keyword evidence="2" id="KW-0732">Signal</keyword>
<evidence type="ECO:0000256" key="1">
    <source>
        <dbReference type="SAM" id="MobiDB-lite"/>
    </source>
</evidence>
<dbReference type="InterPro" id="IPR017853">
    <property type="entry name" value="GH"/>
</dbReference>
<dbReference type="RefSeq" id="WP_141629244.1">
    <property type="nucleotide sequence ID" value="NZ_VHIR01000023.1"/>
</dbReference>
<dbReference type="AlphaFoldDB" id="A0A540R4D0"/>
<evidence type="ECO:0000259" key="3">
    <source>
        <dbReference type="Pfam" id="PF08924"/>
    </source>
</evidence>
<dbReference type="PROSITE" id="PS51318">
    <property type="entry name" value="TAT"/>
    <property type="match status" value="1"/>
</dbReference>
<accession>A0A540R4D0</accession>
<organism evidence="4 5">
    <name type="scientific">Corynebacterium phoceense</name>
    <dbReference type="NCBI Taxonomy" id="1686286"/>
    <lineage>
        <taxon>Bacteria</taxon>
        <taxon>Bacillati</taxon>
        <taxon>Actinomycetota</taxon>
        <taxon>Actinomycetes</taxon>
        <taxon>Mycobacteriales</taxon>
        <taxon>Corynebacteriaceae</taxon>
        <taxon>Corynebacterium</taxon>
    </lineage>
</organism>